<dbReference type="Pfam" id="PF00176">
    <property type="entry name" value="SNF2-rel_dom"/>
    <property type="match status" value="1"/>
</dbReference>
<feature type="region of interest" description="Disordered" evidence="12">
    <location>
        <begin position="942"/>
        <end position="984"/>
    </location>
</feature>
<feature type="domain" description="Helicase C-terminal" evidence="14">
    <location>
        <begin position="745"/>
        <end position="898"/>
    </location>
</feature>
<keyword evidence="10" id="KW-0010">Activator</keyword>
<evidence type="ECO:0000256" key="5">
    <source>
        <dbReference type="ARBA" id="ARBA00022801"/>
    </source>
</evidence>
<feature type="domain" description="Helicase ATP-binding" evidence="13">
    <location>
        <begin position="553"/>
        <end position="708"/>
    </location>
</feature>
<dbReference type="OrthoDB" id="372624at2759"/>
<organism evidence="15 16">
    <name type="scientific">Paxillus involutus ATCC 200175</name>
    <dbReference type="NCBI Taxonomy" id="664439"/>
    <lineage>
        <taxon>Eukaryota</taxon>
        <taxon>Fungi</taxon>
        <taxon>Dikarya</taxon>
        <taxon>Basidiomycota</taxon>
        <taxon>Agaricomycotina</taxon>
        <taxon>Agaricomycetes</taxon>
        <taxon>Agaricomycetidae</taxon>
        <taxon>Boletales</taxon>
        <taxon>Paxilineae</taxon>
        <taxon>Paxillaceae</taxon>
        <taxon>Paxillus</taxon>
    </lineage>
</organism>
<dbReference type="Gene3D" id="3.40.50.10810">
    <property type="entry name" value="Tandem AAA-ATPase domain"/>
    <property type="match status" value="1"/>
</dbReference>
<dbReference type="CDD" id="cd18793">
    <property type="entry name" value="SF2_C_SNF"/>
    <property type="match status" value="1"/>
</dbReference>
<comment type="similarity">
    <text evidence="2">Belongs to the SNF2/RAD54 helicase family. SWR1 subfamily.</text>
</comment>
<feature type="compositionally biased region" description="Acidic residues" evidence="12">
    <location>
        <begin position="274"/>
        <end position="288"/>
    </location>
</feature>
<dbReference type="HOGENOM" id="CLU_000315_24_3_1"/>
<keyword evidence="9" id="KW-0238">DNA-binding</keyword>
<dbReference type="GO" id="GO:0005524">
    <property type="term" value="F:ATP binding"/>
    <property type="evidence" value="ECO:0007669"/>
    <property type="project" value="UniProtKB-KW"/>
</dbReference>
<keyword evidence="4" id="KW-0547">Nucleotide-binding</keyword>
<dbReference type="InterPro" id="IPR014001">
    <property type="entry name" value="Helicase_ATP-bd"/>
</dbReference>
<dbReference type="InterPro" id="IPR027417">
    <property type="entry name" value="P-loop_NTPase"/>
</dbReference>
<dbReference type="FunFam" id="3.40.50.10810:FF:000005">
    <property type="entry name" value="Photoperiod-independent early flowering 1"/>
    <property type="match status" value="1"/>
</dbReference>
<keyword evidence="8" id="KW-0156">Chromatin regulator</keyword>
<dbReference type="AlphaFoldDB" id="A0A0C9U963"/>
<gene>
    <name evidence="15" type="ORF">PAXINDRAFT_169010</name>
</gene>
<evidence type="ECO:0000256" key="1">
    <source>
        <dbReference type="ARBA" id="ARBA00004123"/>
    </source>
</evidence>
<evidence type="ECO:0000256" key="7">
    <source>
        <dbReference type="ARBA" id="ARBA00022840"/>
    </source>
</evidence>
<evidence type="ECO:0000256" key="10">
    <source>
        <dbReference type="ARBA" id="ARBA00023159"/>
    </source>
</evidence>
<proteinExistence type="inferred from homology"/>
<sequence length="1004" mass="110292">MLNAQDQTAESLDALAHNEASLREKIARLYKQGRFVPYLYGDSFKENFPATGTGASASASGKSTSVVNSNMRDPRRSQDAWEHIVETIVQRGRHGGQATKGRYIASQVASRVQAYWDQSAVREDRARVQEEKRVRALAKATVKMVVAEWKKAVFYIREEGRVRAQAEEMRRGHEHLDAILDQSGQILETQQVDLAKGDVSRSRSRSSSVSAIGWGRESAEESEEDNEEEGSAAEESAEEFAGVEMVESVDVGAGAGDDEDGLVSGGEDGTAGGGEDESDEVSSDEEDGETTHALLGISRSQEDVFATGDTTPLGSTPVGMDTDIVGHESISARAPSSLSINQSAAPLQSEPAVTEEAAASPSAPSDMDSVARTPTFEDAQSPVLESFYGYPMRDTPSPASSVIEHDTVSSVKDGDVPVPDPDGVAHTALAVSVDGAAETNLAAIGSEIVSSPVAMEIEQAVPGPDEGQIDGASQHDRSFPSEDAPEDAPMPTTQITDESMEDIQSEEFARIPEYLKQFAVAPVDWSPEDKIKPPLLLRGVLRPYQQAGLEWLASLHSNKLNGILADEMGLGKTIQTIALLAHLACHRGIWGPHLIIVPTSVLLNWEMEFKKFLPGFKILSYHGSTKRRKELRQGWYNKHHFNVCITSYTLASRDAHIFKRKMWYYMILDEAHMIKNFKSQRWNILANANFTPAVVALDLPRLALPGCEEAIMSCPLAFDSVLHRASVKLQIAFPDPSLLQYDCGKLQELSLLLRQKKAEGHRILIFTQMTKILDILEIFLNFHGYLYLRLDGATKIEDRQYITERFNADARIFCFISSSRSGGVGINLTGADTVIFYDSDFNPQMDRQCEDRAHRIGQIRDVHIYRFISSHTVEEAMLMKANQKRSLDDLVIQRGEFDWRTLFEDDGALTKALGEFEDTEDAQAAVLAAREEDVLEGADKADFGAEGDADVPDAPPHGEVEAGVQGDGDGEDGDQGEDGEGGTVSDYMIGFVRVDYDFFRDWRL</sequence>
<feature type="compositionally biased region" description="Low complexity" evidence="12">
    <location>
        <begin position="349"/>
        <end position="371"/>
    </location>
</feature>
<dbReference type="Gene3D" id="3.40.50.300">
    <property type="entry name" value="P-loop containing nucleotide triphosphate hydrolases"/>
    <property type="match status" value="1"/>
</dbReference>
<comment type="subcellular location">
    <subcellularLocation>
        <location evidence="1">Nucleus</location>
    </subcellularLocation>
</comment>
<feature type="region of interest" description="Disordered" evidence="12">
    <location>
        <begin position="462"/>
        <end position="493"/>
    </location>
</feature>
<feature type="compositionally biased region" description="Polar residues" evidence="12">
    <location>
        <begin position="334"/>
        <end position="346"/>
    </location>
</feature>
<dbReference type="PANTHER" id="PTHR45685:SF1">
    <property type="entry name" value="HELICASE SRCAP"/>
    <property type="match status" value="1"/>
</dbReference>
<dbReference type="PROSITE" id="PS51194">
    <property type="entry name" value="HELICASE_CTER"/>
    <property type="match status" value="1"/>
</dbReference>
<dbReference type="InterPro" id="IPR000330">
    <property type="entry name" value="SNF2_N"/>
</dbReference>
<protein>
    <recommendedName>
        <fullName evidence="3">DNA helicase</fullName>
        <ecNumber evidence="3">3.6.4.12</ecNumber>
    </recommendedName>
</protein>
<evidence type="ECO:0000313" key="16">
    <source>
        <dbReference type="Proteomes" id="UP000053647"/>
    </source>
</evidence>
<keyword evidence="16" id="KW-1185">Reference proteome</keyword>
<keyword evidence="7" id="KW-0067">ATP-binding</keyword>
<dbReference type="InterPro" id="IPR049730">
    <property type="entry name" value="SNF2/RAD54-like_C"/>
</dbReference>
<dbReference type="InterPro" id="IPR050520">
    <property type="entry name" value="INO80/SWR1_helicase"/>
</dbReference>
<dbReference type="EC" id="3.6.4.12" evidence="3"/>
<evidence type="ECO:0000313" key="15">
    <source>
        <dbReference type="EMBL" id="KIJ15546.1"/>
    </source>
</evidence>
<keyword evidence="6" id="KW-0347">Helicase</keyword>
<reference evidence="16" key="2">
    <citation type="submission" date="2015-01" db="EMBL/GenBank/DDBJ databases">
        <title>Evolutionary Origins and Diversification of the Mycorrhizal Mutualists.</title>
        <authorList>
            <consortium name="DOE Joint Genome Institute"/>
            <consortium name="Mycorrhizal Genomics Consortium"/>
            <person name="Kohler A."/>
            <person name="Kuo A."/>
            <person name="Nagy L.G."/>
            <person name="Floudas D."/>
            <person name="Copeland A."/>
            <person name="Barry K.W."/>
            <person name="Cichocki N."/>
            <person name="Veneault-Fourrey C."/>
            <person name="LaButti K."/>
            <person name="Lindquist E.A."/>
            <person name="Lipzen A."/>
            <person name="Lundell T."/>
            <person name="Morin E."/>
            <person name="Murat C."/>
            <person name="Riley R."/>
            <person name="Ohm R."/>
            <person name="Sun H."/>
            <person name="Tunlid A."/>
            <person name="Henrissat B."/>
            <person name="Grigoriev I.V."/>
            <person name="Hibbett D.S."/>
            <person name="Martin F."/>
        </authorList>
    </citation>
    <scope>NUCLEOTIDE SEQUENCE [LARGE SCALE GENOMIC DNA]</scope>
    <source>
        <strain evidence="16">ATCC 200175</strain>
    </source>
</reference>
<dbReference type="SUPFAM" id="SSF52540">
    <property type="entry name" value="P-loop containing nucleoside triphosphate hydrolases"/>
    <property type="match status" value="2"/>
</dbReference>
<dbReference type="Proteomes" id="UP000053647">
    <property type="component" value="Unassembled WGS sequence"/>
</dbReference>
<evidence type="ECO:0000256" key="3">
    <source>
        <dbReference type="ARBA" id="ARBA00012551"/>
    </source>
</evidence>
<evidence type="ECO:0000259" key="13">
    <source>
        <dbReference type="PROSITE" id="PS51192"/>
    </source>
</evidence>
<feature type="compositionally biased region" description="Acidic residues" evidence="12">
    <location>
        <begin position="968"/>
        <end position="980"/>
    </location>
</feature>
<dbReference type="GO" id="GO:0016887">
    <property type="term" value="F:ATP hydrolysis activity"/>
    <property type="evidence" value="ECO:0007669"/>
    <property type="project" value="TreeGrafter"/>
</dbReference>
<feature type="compositionally biased region" description="Gly residues" evidence="12">
    <location>
        <begin position="263"/>
        <end position="273"/>
    </location>
</feature>
<dbReference type="PANTHER" id="PTHR45685">
    <property type="entry name" value="HELICASE SRCAP-RELATED"/>
    <property type="match status" value="1"/>
</dbReference>
<keyword evidence="11" id="KW-0539">Nucleus</keyword>
<evidence type="ECO:0000256" key="6">
    <source>
        <dbReference type="ARBA" id="ARBA00022806"/>
    </source>
</evidence>
<dbReference type="InterPro" id="IPR001650">
    <property type="entry name" value="Helicase_C-like"/>
</dbReference>
<evidence type="ECO:0000256" key="9">
    <source>
        <dbReference type="ARBA" id="ARBA00023125"/>
    </source>
</evidence>
<dbReference type="InterPro" id="IPR038718">
    <property type="entry name" value="SNF2-like_sf"/>
</dbReference>
<evidence type="ECO:0000256" key="8">
    <source>
        <dbReference type="ARBA" id="ARBA00022853"/>
    </source>
</evidence>
<dbReference type="GO" id="GO:0042393">
    <property type="term" value="F:histone binding"/>
    <property type="evidence" value="ECO:0007669"/>
    <property type="project" value="TreeGrafter"/>
</dbReference>
<feature type="compositionally biased region" description="Acidic residues" evidence="12">
    <location>
        <begin position="220"/>
        <end position="238"/>
    </location>
</feature>
<evidence type="ECO:0000256" key="12">
    <source>
        <dbReference type="SAM" id="MobiDB-lite"/>
    </source>
</evidence>
<dbReference type="PROSITE" id="PS51192">
    <property type="entry name" value="HELICASE_ATP_BIND_1"/>
    <property type="match status" value="1"/>
</dbReference>
<dbReference type="GO" id="GO:0003678">
    <property type="term" value="F:DNA helicase activity"/>
    <property type="evidence" value="ECO:0007669"/>
    <property type="project" value="UniProtKB-EC"/>
</dbReference>
<feature type="region of interest" description="Disordered" evidence="12">
    <location>
        <begin position="194"/>
        <end position="382"/>
    </location>
</feature>
<dbReference type="Pfam" id="PF00271">
    <property type="entry name" value="Helicase_C"/>
    <property type="match status" value="1"/>
</dbReference>
<feature type="compositionally biased region" description="Low complexity" evidence="12">
    <location>
        <begin position="53"/>
        <end position="65"/>
    </location>
</feature>
<dbReference type="GO" id="GO:0000812">
    <property type="term" value="C:Swr1 complex"/>
    <property type="evidence" value="ECO:0007669"/>
    <property type="project" value="TreeGrafter"/>
</dbReference>
<reference evidence="15 16" key="1">
    <citation type="submission" date="2014-06" db="EMBL/GenBank/DDBJ databases">
        <authorList>
            <consortium name="DOE Joint Genome Institute"/>
            <person name="Kuo A."/>
            <person name="Kohler A."/>
            <person name="Nagy L.G."/>
            <person name="Floudas D."/>
            <person name="Copeland A."/>
            <person name="Barry K.W."/>
            <person name="Cichocki N."/>
            <person name="Veneault-Fourrey C."/>
            <person name="LaButti K."/>
            <person name="Lindquist E.A."/>
            <person name="Lipzen A."/>
            <person name="Lundell T."/>
            <person name="Morin E."/>
            <person name="Murat C."/>
            <person name="Sun H."/>
            <person name="Tunlid A."/>
            <person name="Henrissat B."/>
            <person name="Grigoriev I.V."/>
            <person name="Hibbett D.S."/>
            <person name="Martin F."/>
            <person name="Nordberg H.P."/>
            <person name="Cantor M.N."/>
            <person name="Hua S.X."/>
        </authorList>
    </citation>
    <scope>NUCLEOTIDE SEQUENCE [LARGE SCALE GENOMIC DNA]</scope>
    <source>
        <strain evidence="15 16">ATCC 200175</strain>
    </source>
</reference>
<dbReference type="GO" id="GO:0006338">
    <property type="term" value="P:chromatin remodeling"/>
    <property type="evidence" value="ECO:0007669"/>
    <property type="project" value="TreeGrafter"/>
</dbReference>
<evidence type="ECO:0000259" key="14">
    <source>
        <dbReference type="PROSITE" id="PS51194"/>
    </source>
</evidence>
<dbReference type="SMART" id="SM00487">
    <property type="entry name" value="DEXDc"/>
    <property type="match status" value="1"/>
</dbReference>
<accession>A0A0C9U963</accession>
<dbReference type="EMBL" id="KN819336">
    <property type="protein sequence ID" value="KIJ15546.1"/>
    <property type="molecule type" value="Genomic_DNA"/>
</dbReference>
<keyword evidence="5" id="KW-0378">Hydrolase</keyword>
<evidence type="ECO:0000256" key="4">
    <source>
        <dbReference type="ARBA" id="ARBA00022741"/>
    </source>
</evidence>
<evidence type="ECO:0000256" key="2">
    <source>
        <dbReference type="ARBA" id="ARBA00009220"/>
    </source>
</evidence>
<evidence type="ECO:0000256" key="11">
    <source>
        <dbReference type="ARBA" id="ARBA00023242"/>
    </source>
</evidence>
<feature type="region of interest" description="Disordered" evidence="12">
    <location>
        <begin position="53"/>
        <end position="77"/>
    </location>
</feature>
<dbReference type="SMART" id="SM00490">
    <property type="entry name" value="HELICc"/>
    <property type="match status" value="1"/>
</dbReference>
<dbReference type="GO" id="GO:0003677">
    <property type="term" value="F:DNA binding"/>
    <property type="evidence" value="ECO:0007669"/>
    <property type="project" value="UniProtKB-KW"/>
</dbReference>
<name>A0A0C9U963_PAXIN</name>